<keyword evidence="1" id="KW-0963">Cytoplasm</keyword>
<evidence type="ECO:0000313" key="2">
    <source>
        <dbReference type="EMBL" id="OTF76336.1"/>
    </source>
</evidence>
<dbReference type="GO" id="GO:0042262">
    <property type="term" value="P:DNA protection"/>
    <property type="evidence" value="ECO:0007669"/>
    <property type="project" value="UniProtKB-UniRule"/>
</dbReference>
<comment type="subcellular location">
    <subcellularLocation>
        <location evidence="1">Cytoplasm</location>
        <location evidence="1">Cytosol</location>
    </subcellularLocation>
</comment>
<keyword evidence="3" id="KW-1185">Reference proteome</keyword>
<evidence type="ECO:0000256" key="1">
    <source>
        <dbReference type="PIRNR" id="PIRNR029826"/>
    </source>
</evidence>
<reference evidence="2 3" key="1">
    <citation type="submission" date="2017-03" db="EMBL/GenBank/DDBJ databases">
        <title>Genome Survey of Euroglyphus maynei.</title>
        <authorList>
            <person name="Arlian L.G."/>
            <person name="Morgan M.S."/>
            <person name="Rider S.D."/>
        </authorList>
    </citation>
    <scope>NUCLEOTIDE SEQUENCE [LARGE SCALE GENOMIC DNA]</scope>
    <source>
        <strain evidence="2">Arlian Lab</strain>
        <tissue evidence="2">Whole body</tissue>
    </source>
</reference>
<dbReference type="Proteomes" id="UP000194236">
    <property type="component" value="Unassembled WGS sequence"/>
</dbReference>
<dbReference type="EMBL" id="MUJZ01037974">
    <property type="protein sequence ID" value="OTF76336.1"/>
    <property type="molecule type" value="Genomic_DNA"/>
</dbReference>
<dbReference type="GO" id="GO:0005829">
    <property type="term" value="C:cytosol"/>
    <property type="evidence" value="ECO:0007669"/>
    <property type="project" value="UniProtKB-SubCell"/>
</dbReference>
<comment type="catalytic activity">
    <reaction evidence="1">
        <text>dCTP + H2O = dCMP + diphosphate + H(+)</text>
        <dbReference type="Rhea" id="RHEA:22636"/>
        <dbReference type="ChEBI" id="CHEBI:15377"/>
        <dbReference type="ChEBI" id="CHEBI:15378"/>
        <dbReference type="ChEBI" id="CHEBI:33019"/>
        <dbReference type="ChEBI" id="CHEBI:57566"/>
        <dbReference type="ChEBI" id="CHEBI:61481"/>
        <dbReference type="EC" id="3.6.1.12"/>
    </reaction>
</comment>
<keyword evidence="1" id="KW-0479">Metal-binding</keyword>
<protein>
    <recommendedName>
        <fullName evidence="1">dCTP pyrophosphatase 1</fullName>
        <ecNumber evidence="1">3.6.1.12</ecNumber>
    </recommendedName>
</protein>
<accession>A0A1Y3B9U1</accession>
<dbReference type="PANTHER" id="PTHR14552:SF21">
    <property type="entry name" value="DCTP PYROPHOSPHATASE 1"/>
    <property type="match status" value="1"/>
</dbReference>
<sequence>MDKSIDSNSNNKINKFHFSPLTLQQLRQKIDDFAMERNWQQFHQPRNILLALIGELGEISEHFQWKPDSDCDHGLPKWTEHERIALADELSDVFIYLIRLADRCRIDVSKTISQH</sequence>
<organism evidence="2 3">
    <name type="scientific">Euroglyphus maynei</name>
    <name type="common">Mayne's house dust mite</name>
    <dbReference type="NCBI Taxonomy" id="6958"/>
    <lineage>
        <taxon>Eukaryota</taxon>
        <taxon>Metazoa</taxon>
        <taxon>Ecdysozoa</taxon>
        <taxon>Arthropoda</taxon>
        <taxon>Chelicerata</taxon>
        <taxon>Arachnida</taxon>
        <taxon>Acari</taxon>
        <taxon>Acariformes</taxon>
        <taxon>Sarcoptiformes</taxon>
        <taxon>Astigmata</taxon>
        <taxon>Psoroptidia</taxon>
        <taxon>Analgoidea</taxon>
        <taxon>Pyroglyphidae</taxon>
        <taxon>Pyroglyphinae</taxon>
        <taxon>Euroglyphus</taxon>
    </lineage>
</organism>
<dbReference type="GO" id="GO:0000287">
    <property type="term" value="F:magnesium ion binding"/>
    <property type="evidence" value="ECO:0007669"/>
    <property type="project" value="UniProtKB-UniRule"/>
</dbReference>
<dbReference type="EC" id="3.6.1.12" evidence="1"/>
<comment type="cofactor">
    <cofactor evidence="1">
        <name>Mg(2+)</name>
        <dbReference type="ChEBI" id="CHEBI:18420"/>
    </cofactor>
</comment>
<keyword evidence="1" id="KW-0378">Hydrolase</keyword>
<comment type="function">
    <text evidence="1">Hydrolyzes deoxynucleoside triphosphates (dNTPs) to the corresponding nucleoside monophosphates. Has a strong preference for dCTP and its analogs including 5-iodo-dCTP and 5-methyl-dCTP for which it may even have a higher efficiency. May protect DNA or RNA against the incorporation of these genotoxic nucleotide analogs through their catabolism.</text>
</comment>
<proteinExistence type="predicted"/>
<name>A0A1Y3B9U1_EURMA</name>
<dbReference type="PIRSF" id="PIRSF029826">
    <property type="entry name" value="UCP029826_pph"/>
    <property type="match status" value="1"/>
</dbReference>
<dbReference type="GO" id="GO:0006253">
    <property type="term" value="P:dCTP catabolic process"/>
    <property type="evidence" value="ECO:0007669"/>
    <property type="project" value="UniProtKB-UniRule"/>
</dbReference>
<dbReference type="Gene3D" id="1.10.287.1080">
    <property type="entry name" value="MazG-like"/>
    <property type="match status" value="1"/>
</dbReference>
<comment type="subunit">
    <text evidence="1">Homotetramer.</text>
</comment>
<dbReference type="PANTHER" id="PTHR14552">
    <property type="match status" value="1"/>
</dbReference>
<gene>
    <name evidence="2" type="ORF">BLA29_007660</name>
</gene>
<dbReference type="InterPro" id="IPR025984">
    <property type="entry name" value="DCTPP"/>
</dbReference>
<dbReference type="SUPFAM" id="SSF101386">
    <property type="entry name" value="all-alpha NTP pyrophosphatases"/>
    <property type="match status" value="1"/>
</dbReference>
<dbReference type="CDD" id="cd11537">
    <property type="entry name" value="NTP-PPase_RS21-C6_like"/>
    <property type="match status" value="1"/>
</dbReference>
<comment type="caution">
    <text evidence="2">The sequence shown here is derived from an EMBL/GenBank/DDBJ whole genome shotgun (WGS) entry which is preliminary data.</text>
</comment>
<dbReference type="AlphaFoldDB" id="A0A1Y3B9U1"/>
<keyword evidence="1" id="KW-0460">Magnesium</keyword>
<dbReference type="GO" id="GO:0047840">
    <property type="term" value="F:dCTP diphosphatase activity"/>
    <property type="evidence" value="ECO:0007669"/>
    <property type="project" value="UniProtKB-UniRule"/>
</dbReference>
<evidence type="ECO:0000313" key="3">
    <source>
        <dbReference type="Proteomes" id="UP000194236"/>
    </source>
</evidence>
<dbReference type="OrthoDB" id="411123at2759"/>